<evidence type="ECO:0000313" key="2">
    <source>
        <dbReference type="Proteomes" id="UP001318300"/>
    </source>
</evidence>
<dbReference type="Proteomes" id="UP001318300">
    <property type="component" value="Unassembled WGS sequence"/>
</dbReference>
<organism evidence="1 2">
    <name type="scientific">Curtobacterium salicis</name>
    <dbReference type="NCBI Taxonomy" id="1779862"/>
    <lineage>
        <taxon>Bacteria</taxon>
        <taxon>Bacillati</taxon>
        <taxon>Actinomycetota</taxon>
        <taxon>Actinomycetes</taxon>
        <taxon>Micrococcales</taxon>
        <taxon>Microbacteriaceae</taxon>
        <taxon>Curtobacterium</taxon>
    </lineage>
</organism>
<proteinExistence type="predicted"/>
<dbReference type="EMBL" id="JAAOYO010000003">
    <property type="protein sequence ID" value="NII41699.1"/>
    <property type="molecule type" value="Genomic_DNA"/>
</dbReference>
<evidence type="ECO:0000313" key="1">
    <source>
        <dbReference type="EMBL" id="NII41699.1"/>
    </source>
</evidence>
<name>A0ABX0T9M5_9MICO</name>
<keyword evidence="2" id="KW-1185">Reference proteome</keyword>
<protein>
    <submittedName>
        <fullName evidence="1">Uncharacterized protein</fullName>
    </submittedName>
</protein>
<comment type="caution">
    <text evidence="1">The sequence shown here is derived from an EMBL/GenBank/DDBJ whole genome shotgun (WGS) entry which is preliminary data.</text>
</comment>
<gene>
    <name evidence="1" type="ORF">E9228_002346</name>
</gene>
<accession>A0ABX0T9M5</accession>
<sequence length="43" mass="4993">MSILHPTASRSLVGDIESEYDEFDRDPDLEVSKNRDGWLEPSW</sequence>
<dbReference type="RefSeq" id="WP_258366217.1">
    <property type="nucleotide sequence ID" value="NZ_JAAOYO010000003.1"/>
</dbReference>
<reference evidence="1 2" key="1">
    <citation type="submission" date="2020-03" db="EMBL/GenBank/DDBJ databases">
        <title>Above-ground endophytic microbial communities from plants in different locations in the United States.</title>
        <authorList>
            <person name="Frank C."/>
        </authorList>
    </citation>
    <scope>NUCLEOTIDE SEQUENCE [LARGE SCALE GENOMIC DNA]</scope>
    <source>
        <strain evidence="1 2">WW7</strain>
    </source>
</reference>